<protein>
    <submittedName>
        <fullName evidence="1">Uncharacterized protein</fullName>
    </submittedName>
</protein>
<dbReference type="Proteomes" id="UP000681722">
    <property type="component" value="Unassembled WGS sequence"/>
</dbReference>
<dbReference type="AlphaFoldDB" id="A0A815UXU6"/>
<comment type="caution">
    <text evidence="1">The sequence shown here is derived from an EMBL/GenBank/DDBJ whole genome shotgun (WGS) entry which is preliminary data.</text>
</comment>
<reference evidence="1" key="1">
    <citation type="submission" date="2021-02" db="EMBL/GenBank/DDBJ databases">
        <authorList>
            <person name="Nowell W R."/>
        </authorList>
    </citation>
    <scope>NUCLEOTIDE SEQUENCE</scope>
</reference>
<dbReference type="Proteomes" id="UP000663829">
    <property type="component" value="Unassembled WGS sequence"/>
</dbReference>
<evidence type="ECO:0000313" key="2">
    <source>
        <dbReference type="EMBL" id="CAF4381506.1"/>
    </source>
</evidence>
<accession>A0A815UXU6</accession>
<organism evidence="1 3">
    <name type="scientific">Didymodactylos carnosus</name>
    <dbReference type="NCBI Taxonomy" id="1234261"/>
    <lineage>
        <taxon>Eukaryota</taxon>
        <taxon>Metazoa</taxon>
        <taxon>Spiralia</taxon>
        <taxon>Gnathifera</taxon>
        <taxon>Rotifera</taxon>
        <taxon>Eurotatoria</taxon>
        <taxon>Bdelloidea</taxon>
        <taxon>Philodinida</taxon>
        <taxon>Philodinidae</taxon>
        <taxon>Didymodactylos</taxon>
    </lineage>
</organism>
<name>A0A815UXU6_9BILA</name>
<sequence length="106" mass="13075">LTYYEKQHLNNISSNFLQKRSNVIITNQRFIFINVQFFQELKPVFSDNKDIELFIDKNIFRHADLLRVVEFYRHQVNDRVTKNYFCYERDTTHMNTFFDYDATIYL</sequence>
<dbReference type="EMBL" id="CAJNOQ010023991">
    <property type="protein sequence ID" value="CAF1522416.1"/>
    <property type="molecule type" value="Genomic_DNA"/>
</dbReference>
<evidence type="ECO:0000313" key="1">
    <source>
        <dbReference type="EMBL" id="CAF1522416.1"/>
    </source>
</evidence>
<dbReference type="EMBL" id="CAJOBC010089541">
    <property type="protein sequence ID" value="CAF4381506.1"/>
    <property type="molecule type" value="Genomic_DNA"/>
</dbReference>
<gene>
    <name evidence="1" type="ORF">GPM918_LOCUS37609</name>
    <name evidence="2" type="ORF">SRO942_LOCUS38380</name>
</gene>
<feature type="non-terminal residue" evidence="1">
    <location>
        <position position="1"/>
    </location>
</feature>
<evidence type="ECO:0000313" key="3">
    <source>
        <dbReference type="Proteomes" id="UP000663829"/>
    </source>
</evidence>
<keyword evidence="3" id="KW-1185">Reference proteome</keyword>
<proteinExistence type="predicted"/>